<dbReference type="InterPro" id="IPR019921">
    <property type="entry name" value="Lucif-like_OxRdtase_Rv2161c"/>
</dbReference>
<protein>
    <submittedName>
        <fullName evidence="6">TIGR03619 family F420-dependent LLM class oxidoreductase</fullName>
        <ecNumber evidence="6">1.-.-.-</ecNumber>
    </submittedName>
</protein>
<dbReference type="EMBL" id="JAHWXI010000018">
    <property type="protein sequence ID" value="MDN4465362.1"/>
    <property type="molecule type" value="Genomic_DNA"/>
</dbReference>
<evidence type="ECO:0000259" key="5">
    <source>
        <dbReference type="Pfam" id="PF00296"/>
    </source>
</evidence>
<evidence type="ECO:0000256" key="3">
    <source>
        <dbReference type="ARBA" id="ARBA00023002"/>
    </source>
</evidence>
<keyword evidence="3 6" id="KW-0560">Oxidoreductase</keyword>
<comment type="caution">
    <text evidence="6">The sequence shown here is derived from an EMBL/GenBank/DDBJ whole genome shotgun (WGS) entry which is preliminary data.</text>
</comment>
<keyword evidence="1" id="KW-0285">Flavoprotein</keyword>
<evidence type="ECO:0000313" key="7">
    <source>
        <dbReference type="Proteomes" id="UP001172731"/>
    </source>
</evidence>
<dbReference type="SUPFAM" id="SSF51679">
    <property type="entry name" value="Bacterial luciferase-like"/>
    <property type="match status" value="1"/>
</dbReference>
<evidence type="ECO:0000256" key="2">
    <source>
        <dbReference type="ARBA" id="ARBA00022643"/>
    </source>
</evidence>
<accession>A0ABT8FVM1</accession>
<dbReference type="Gene3D" id="3.20.20.30">
    <property type="entry name" value="Luciferase-like domain"/>
    <property type="match status" value="1"/>
</dbReference>
<dbReference type="InterPro" id="IPR011251">
    <property type="entry name" value="Luciferase-like_dom"/>
</dbReference>
<dbReference type="PANTHER" id="PTHR42847">
    <property type="entry name" value="ALKANESULFONATE MONOOXYGENASE"/>
    <property type="match status" value="1"/>
</dbReference>
<organism evidence="6 7">
    <name type="scientific">Microbacterium aurantiacum</name>
    <dbReference type="NCBI Taxonomy" id="162393"/>
    <lineage>
        <taxon>Bacteria</taxon>
        <taxon>Bacillati</taxon>
        <taxon>Actinomycetota</taxon>
        <taxon>Actinomycetes</taxon>
        <taxon>Micrococcales</taxon>
        <taxon>Microbacteriaceae</taxon>
        <taxon>Microbacterium</taxon>
    </lineage>
</organism>
<keyword evidence="4" id="KW-0503">Monooxygenase</keyword>
<keyword evidence="2" id="KW-0288">FMN</keyword>
<sequence>MKICINFPMRASKHYVKWAEGGRFGDVAVAVEKNGFDGIAVSEHPYPHREWLSTGGHHAFDPFAALAAWGAVTERVALISALVVAGYRNPYITAKAATTVDLASGGRMILGLGAGYLESEFAVVGADFARRGPLFDEAIGAMRASWRGEDFDGPSFPSYGHEALPAPVQAGGPPIWVGGNSRAARRRAIELADGWTPIAQDAAMAAITRTPPLTTHAELAAQIDEVAARRAATGGSPLDVSFTPFEAPRLRAGMSEYGRALKDALPGYAEAGVTWLVVEPLSRTLVDFRDDLRILAEELAT</sequence>
<evidence type="ECO:0000256" key="4">
    <source>
        <dbReference type="ARBA" id="ARBA00023033"/>
    </source>
</evidence>
<dbReference type="RefSeq" id="WP_301135274.1">
    <property type="nucleotide sequence ID" value="NZ_BAAAUQ010000016.1"/>
</dbReference>
<gene>
    <name evidence="6" type="ORF">KZC48_13290</name>
</gene>
<dbReference type="NCBIfam" id="TIGR03619">
    <property type="entry name" value="F420_Rv2161c"/>
    <property type="match status" value="1"/>
</dbReference>
<reference evidence="6" key="1">
    <citation type="submission" date="2021-06" db="EMBL/GenBank/DDBJ databases">
        <title>Genome-based taxonomic framework of Microbacterium strains isolated from marine environment, the description of four new species and reclassification of four preexisting species.</title>
        <authorList>
            <person name="Lee S.D."/>
            <person name="Kim S.-M."/>
            <person name="Byeon Y.-S."/>
            <person name="Yang H.L."/>
            <person name="Kim I.S."/>
        </authorList>
    </citation>
    <scope>NUCLEOTIDE SEQUENCE</scope>
    <source>
        <strain evidence="6">KACC 20510</strain>
    </source>
</reference>
<keyword evidence="7" id="KW-1185">Reference proteome</keyword>
<feature type="domain" description="Luciferase-like" evidence="5">
    <location>
        <begin position="5"/>
        <end position="205"/>
    </location>
</feature>
<dbReference type="InterPro" id="IPR036661">
    <property type="entry name" value="Luciferase-like_sf"/>
</dbReference>
<dbReference type="Pfam" id="PF00296">
    <property type="entry name" value="Bac_luciferase"/>
    <property type="match status" value="1"/>
</dbReference>
<dbReference type="PANTHER" id="PTHR42847:SF4">
    <property type="entry name" value="ALKANESULFONATE MONOOXYGENASE-RELATED"/>
    <property type="match status" value="1"/>
</dbReference>
<name>A0ABT8FVM1_9MICO</name>
<dbReference type="Proteomes" id="UP001172731">
    <property type="component" value="Unassembled WGS sequence"/>
</dbReference>
<dbReference type="EC" id="1.-.-.-" evidence="6"/>
<dbReference type="GO" id="GO:0016491">
    <property type="term" value="F:oxidoreductase activity"/>
    <property type="evidence" value="ECO:0007669"/>
    <property type="project" value="UniProtKB-KW"/>
</dbReference>
<evidence type="ECO:0000256" key="1">
    <source>
        <dbReference type="ARBA" id="ARBA00022630"/>
    </source>
</evidence>
<evidence type="ECO:0000313" key="6">
    <source>
        <dbReference type="EMBL" id="MDN4465362.1"/>
    </source>
</evidence>
<dbReference type="InterPro" id="IPR050172">
    <property type="entry name" value="SsuD_RutA_monooxygenase"/>
</dbReference>
<proteinExistence type="predicted"/>